<evidence type="ECO:0000313" key="16">
    <source>
        <dbReference type="EMBL" id="SEA40396.1"/>
    </source>
</evidence>
<accession>A0A1H4AX22</accession>
<keyword evidence="8 14" id="KW-0028">Amino-acid biosynthesis</keyword>
<evidence type="ECO:0000256" key="8">
    <source>
        <dbReference type="ARBA" id="ARBA00022605"/>
    </source>
</evidence>
<comment type="subunit">
    <text evidence="14">Homodimer.</text>
</comment>
<dbReference type="Gene3D" id="3.10.20.810">
    <property type="entry name" value="Phosphoribosyl-AMP cyclohydrolase"/>
    <property type="match status" value="1"/>
</dbReference>
<feature type="binding site" evidence="14">
    <location>
        <position position="86"/>
    </location>
    <ligand>
        <name>Mg(2+)</name>
        <dbReference type="ChEBI" id="CHEBI:18420"/>
    </ligand>
</feature>
<evidence type="ECO:0000259" key="15">
    <source>
        <dbReference type="Pfam" id="PF01502"/>
    </source>
</evidence>
<dbReference type="InterPro" id="IPR038019">
    <property type="entry name" value="PRib_AMP_CycHydrolase_sf"/>
</dbReference>
<evidence type="ECO:0000256" key="14">
    <source>
        <dbReference type="HAMAP-Rule" id="MF_01021"/>
    </source>
</evidence>
<comment type="subcellular location">
    <subcellularLocation>
        <location evidence="14">Cytoplasm</location>
    </subcellularLocation>
</comment>
<dbReference type="EMBL" id="FNQV01000008">
    <property type="protein sequence ID" value="SEA40396.1"/>
    <property type="molecule type" value="Genomic_DNA"/>
</dbReference>
<dbReference type="NCBIfam" id="NF000768">
    <property type="entry name" value="PRK00051.1"/>
    <property type="match status" value="1"/>
</dbReference>
<dbReference type="OrthoDB" id="9795769at2"/>
<dbReference type="GO" id="GO:0000105">
    <property type="term" value="P:L-histidine biosynthetic process"/>
    <property type="evidence" value="ECO:0007669"/>
    <property type="project" value="UniProtKB-UniRule"/>
</dbReference>
<comment type="catalytic activity">
    <reaction evidence="2">
        <text>1-(5-phospho-beta-D-ribosyl)-ATP + H2O = 1-(5-phospho-beta-D-ribosyl)-5'-AMP + diphosphate + H(+)</text>
        <dbReference type="Rhea" id="RHEA:22828"/>
        <dbReference type="ChEBI" id="CHEBI:15377"/>
        <dbReference type="ChEBI" id="CHEBI:15378"/>
        <dbReference type="ChEBI" id="CHEBI:33019"/>
        <dbReference type="ChEBI" id="CHEBI:59457"/>
        <dbReference type="ChEBI" id="CHEBI:73183"/>
        <dbReference type="EC" id="3.6.1.31"/>
    </reaction>
</comment>
<evidence type="ECO:0000256" key="9">
    <source>
        <dbReference type="ARBA" id="ARBA00022723"/>
    </source>
</evidence>
<evidence type="ECO:0000256" key="1">
    <source>
        <dbReference type="ARBA" id="ARBA00000024"/>
    </source>
</evidence>
<keyword evidence="9 14" id="KW-0479">Metal-binding</keyword>
<protein>
    <recommendedName>
        <fullName evidence="14">Phosphoribosyl-AMP cyclohydrolase</fullName>
        <shortName evidence="14">PRA-CH</shortName>
        <ecNumber evidence="14">3.5.4.19</ecNumber>
    </recommendedName>
</protein>
<comment type="similarity">
    <text evidence="5">In the C-terminal section; belongs to the PRA-PH family.</text>
</comment>
<dbReference type="UniPathway" id="UPA00031">
    <property type="reaction ID" value="UER00008"/>
</dbReference>
<dbReference type="Pfam" id="PF01502">
    <property type="entry name" value="PRA-CH"/>
    <property type="match status" value="1"/>
</dbReference>
<keyword evidence="12 14" id="KW-0460">Magnesium</keyword>
<evidence type="ECO:0000256" key="6">
    <source>
        <dbReference type="ARBA" id="ARBA00008299"/>
    </source>
</evidence>
<evidence type="ECO:0000256" key="7">
    <source>
        <dbReference type="ARBA" id="ARBA00022490"/>
    </source>
</evidence>
<dbReference type="EC" id="3.5.4.19" evidence="14"/>
<dbReference type="AlphaFoldDB" id="A0A1H4AX22"/>
<dbReference type="PANTHER" id="PTHR42945:SF11">
    <property type="entry name" value="PHOSPHORIBOSYL-AMP CYCLOHYDROLASE"/>
    <property type="match status" value="1"/>
</dbReference>
<dbReference type="GO" id="GO:0000287">
    <property type="term" value="F:magnesium ion binding"/>
    <property type="evidence" value="ECO:0007669"/>
    <property type="project" value="UniProtKB-UniRule"/>
</dbReference>
<evidence type="ECO:0000256" key="12">
    <source>
        <dbReference type="ARBA" id="ARBA00022842"/>
    </source>
</evidence>
<dbReference type="GO" id="GO:0005737">
    <property type="term" value="C:cytoplasm"/>
    <property type="evidence" value="ECO:0007669"/>
    <property type="project" value="UniProtKB-SubCell"/>
</dbReference>
<feature type="binding site" evidence="14">
    <location>
        <position position="85"/>
    </location>
    <ligand>
        <name>Zn(2+)</name>
        <dbReference type="ChEBI" id="CHEBI:29105"/>
        <note>ligand shared between dimeric partners</note>
    </ligand>
</feature>
<dbReference type="SUPFAM" id="SSF141734">
    <property type="entry name" value="HisI-like"/>
    <property type="match status" value="1"/>
</dbReference>
<comment type="pathway">
    <text evidence="3 14">Amino-acid biosynthesis; L-histidine biosynthesis; L-histidine from 5-phospho-alpha-D-ribose 1-diphosphate: step 3/9.</text>
</comment>
<feature type="binding site" evidence="14">
    <location>
        <position position="101"/>
    </location>
    <ligand>
        <name>Zn(2+)</name>
        <dbReference type="ChEBI" id="CHEBI:29105"/>
        <note>ligand shared between dimeric partners</note>
    </ligand>
</feature>
<dbReference type="PANTHER" id="PTHR42945">
    <property type="entry name" value="HISTIDINE BIOSYNTHESIS BIFUNCTIONAL PROTEIN"/>
    <property type="match status" value="1"/>
</dbReference>
<gene>
    <name evidence="14" type="primary">hisI</name>
    <name evidence="16" type="ORF">SAMN02910418_01532</name>
</gene>
<comment type="similarity">
    <text evidence="6">In the N-terminal section; belongs to the PRA-CH family.</text>
</comment>
<feature type="domain" description="Phosphoribosyl-AMP cyclohydrolase" evidence="15">
    <location>
        <begin position="37"/>
        <end position="109"/>
    </location>
</feature>
<comment type="pathway">
    <text evidence="4">Amino-acid biosynthesis; L-histidine biosynthesis; L-histidine from 5-phospho-alpha-D-ribose 1-diphosphate: step 2/9.</text>
</comment>
<dbReference type="InterPro" id="IPR002496">
    <property type="entry name" value="PRib_AMP_CycHydrolase_dom"/>
</dbReference>
<name>A0A1H4AX22_9ACTO</name>
<dbReference type="InterPro" id="IPR026660">
    <property type="entry name" value="PRA-CH"/>
</dbReference>
<evidence type="ECO:0000313" key="17">
    <source>
        <dbReference type="Proteomes" id="UP000199288"/>
    </source>
</evidence>
<dbReference type="FunFam" id="3.10.20.810:FF:000001">
    <property type="entry name" value="Histidine biosynthesis bifunctional protein HisIE"/>
    <property type="match status" value="1"/>
</dbReference>
<comment type="catalytic activity">
    <reaction evidence="1 14">
        <text>1-(5-phospho-beta-D-ribosyl)-5'-AMP + H2O = 1-(5-phospho-beta-D-ribosyl)-5-[(5-phospho-beta-D-ribosylamino)methylideneamino]imidazole-4-carboxamide</text>
        <dbReference type="Rhea" id="RHEA:20049"/>
        <dbReference type="ChEBI" id="CHEBI:15377"/>
        <dbReference type="ChEBI" id="CHEBI:58435"/>
        <dbReference type="ChEBI" id="CHEBI:59457"/>
        <dbReference type="EC" id="3.5.4.19"/>
    </reaction>
</comment>
<keyword evidence="7 14" id="KW-0963">Cytoplasm</keyword>
<comment type="function">
    <text evidence="14">Catalyzes the hydrolysis of the adenine ring of phosphoribosyl-AMP.</text>
</comment>
<comment type="cofactor">
    <cofactor evidence="14">
        <name>Mg(2+)</name>
        <dbReference type="ChEBI" id="CHEBI:18420"/>
    </cofactor>
    <text evidence="14">Binds 1 Mg(2+) ion per subunit.</text>
</comment>
<feature type="binding site" evidence="14">
    <location>
        <position position="84"/>
    </location>
    <ligand>
        <name>Mg(2+)</name>
        <dbReference type="ChEBI" id="CHEBI:18420"/>
    </ligand>
</feature>
<comment type="similarity">
    <text evidence="14">Belongs to the PRA-CH family.</text>
</comment>
<dbReference type="HAMAP" id="MF_01021">
    <property type="entry name" value="HisI"/>
    <property type="match status" value="1"/>
</dbReference>
<reference evidence="17" key="1">
    <citation type="submission" date="2016-10" db="EMBL/GenBank/DDBJ databases">
        <authorList>
            <person name="Varghese N."/>
            <person name="Submissions S."/>
        </authorList>
    </citation>
    <scope>NUCLEOTIDE SEQUENCE [LARGE SCALE GENOMIC DNA]</scope>
    <source>
        <strain evidence="17">KPR-1</strain>
    </source>
</reference>
<feature type="binding site" evidence="14">
    <location>
        <position position="108"/>
    </location>
    <ligand>
        <name>Zn(2+)</name>
        <dbReference type="ChEBI" id="CHEBI:29105"/>
        <note>ligand shared between dimeric partners</note>
    </ligand>
</feature>
<keyword evidence="11 14" id="KW-0862">Zinc</keyword>
<organism evidence="16 17">
    <name type="scientific">Bowdeniella nasicola</name>
    <dbReference type="NCBI Taxonomy" id="208480"/>
    <lineage>
        <taxon>Bacteria</taxon>
        <taxon>Bacillati</taxon>
        <taxon>Actinomycetota</taxon>
        <taxon>Actinomycetes</taxon>
        <taxon>Actinomycetales</taxon>
        <taxon>Actinomycetaceae</taxon>
        <taxon>Bowdeniella</taxon>
    </lineage>
</organism>
<evidence type="ECO:0000256" key="11">
    <source>
        <dbReference type="ARBA" id="ARBA00022833"/>
    </source>
</evidence>
<comment type="cofactor">
    <cofactor evidence="14">
        <name>Zn(2+)</name>
        <dbReference type="ChEBI" id="CHEBI:29105"/>
    </cofactor>
    <text evidence="14">Binds 1 zinc ion per subunit.</text>
</comment>
<evidence type="ECO:0000256" key="3">
    <source>
        <dbReference type="ARBA" id="ARBA00005169"/>
    </source>
</evidence>
<evidence type="ECO:0000256" key="5">
    <source>
        <dbReference type="ARBA" id="ARBA00007731"/>
    </source>
</evidence>
<keyword evidence="10 14" id="KW-0378">Hydrolase</keyword>
<dbReference type="RefSeq" id="WP_092564567.1">
    <property type="nucleotide sequence ID" value="NZ_FNQV01000008.1"/>
</dbReference>
<feature type="binding site" evidence="14">
    <location>
        <position position="88"/>
    </location>
    <ligand>
        <name>Mg(2+)</name>
        <dbReference type="ChEBI" id="CHEBI:18420"/>
    </ligand>
</feature>
<dbReference type="Proteomes" id="UP000199288">
    <property type="component" value="Unassembled WGS sequence"/>
</dbReference>
<evidence type="ECO:0000256" key="10">
    <source>
        <dbReference type="ARBA" id="ARBA00022801"/>
    </source>
</evidence>
<evidence type="ECO:0000256" key="2">
    <source>
        <dbReference type="ARBA" id="ARBA00001460"/>
    </source>
</evidence>
<dbReference type="GO" id="GO:0004636">
    <property type="term" value="F:phosphoribosyl-ATP diphosphatase activity"/>
    <property type="evidence" value="ECO:0007669"/>
    <property type="project" value="UniProtKB-EC"/>
</dbReference>
<keyword evidence="13 14" id="KW-0368">Histidine biosynthesis</keyword>
<dbReference type="GO" id="GO:0008270">
    <property type="term" value="F:zinc ion binding"/>
    <property type="evidence" value="ECO:0007669"/>
    <property type="project" value="UniProtKB-UniRule"/>
</dbReference>
<evidence type="ECO:0000256" key="13">
    <source>
        <dbReference type="ARBA" id="ARBA00023102"/>
    </source>
</evidence>
<keyword evidence="17" id="KW-1185">Reference proteome</keyword>
<sequence length="123" mass="13446">MTDSDALPEELHGRVRFDRDGLIPAVIQSVDDGSVLMVGYMDDVALARTLSSGRVWFYSRSRQEYWRKGDTSGNVQYVRAAALDCDGDTLLVQVTQVGGACHTGTDTCFSGRELPVIQGEEDA</sequence>
<evidence type="ECO:0000256" key="4">
    <source>
        <dbReference type="ARBA" id="ARBA00005204"/>
    </source>
</evidence>
<dbReference type="GO" id="GO:0004635">
    <property type="term" value="F:phosphoribosyl-AMP cyclohydrolase activity"/>
    <property type="evidence" value="ECO:0007669"/>
    <property type="project" value="UniProtKB-UniRule"/>
</dbReference>
<proteinExistence type="inferred from homology"/>